<organism evidence="1 2">
    <name type="scientific">Microbacterium phage MO526</name>
    <dbReference type="NCBI Taxonomy" id="3108092"/>
    <lineage>
        <taxon>Viruses</taxon>
        <taxon>Duplodnaviria</taxon>
        <taxon>Heunggongvirae</taxon>
        <taxon>Uroviricota</taxon>
        <taxon>Caudoviricetes</taxon>
        <taxon>Kutznervirinae</taxon>
        <taxon>Kozievirus</taxon>
        <taxon>Kozievirus MO526</taxon>
    </lineage>
</organism>
<accession>A0ABZ0ZXB3</accession>
<reference evidence="1 2" key="1">
    <citation type="submission" date="2023-12" db="EMBL/GenBank/DDBJ databases">
        <authorList>
            <person name="Wang F."/>
            <person name="Yu X."/>
            <person name="Gao C."/>
        </authorList>
    </citation>
    <scope>NUCLEOTIDE SEQUENCE [LARGE SCALE GENOMIC DNA]</scope>
</reference>
<dbReference type="EMBL" id="OR941552">
    <property type="protein sequence ID" value="WQY99804.1"/>
    <property type="molecule type" value="Genomic_DNA"/>
</dbReference>
<keyword evidence="2" id="KW-1185">Reference proteome</keyword>
<sequence length="72" mass="7572">MAAITPITLTLLLRVGDSDVLNEVGTLEVDCVVEPIGERRSTDAPGAEYRITSFDLPGALRDAADKIEAAAS</sequence>
<evidence type="ECO:0000313" key="1">
    <source>
        <dbReference type="EMBL" id="WQY99804.1"/>
    </source>
</evidence>
<evidence type="ECO:0000313" key="2">
    <source>
        <dbReference type="Proteomes" id="UP001325719"/>
    </source>
</evidence>
<name>A0ABZ0ZXB3_9CAUD</name>
<dbReference type="Proteomes" id="UP001325719">
    <property type="component" value="Segment"/>
</dbReference>
<evidence type="ECO:0008006" key="3">
    <source>
        <dbReference type="Google" id="ProtNLM"/>
    </source>
</evidence>
<proteinExistence type="predicted"/>
<protein>
    <recommendedName>
        <fullName evidence="3">Tail terminator</fullName>
    </recommendedName>
</protein>